<dbReference type="Pfam" id="PF24801">
    <property type="entry name" value="FNIII-A_GpJ"/>
    <property type="match status" value="1"/>
</dbReference>
<comment type="caution">
    <text evidence="5">The sequence shown here is derived from an EMBL/GenBank/DDBJ whole genome shotgun (WGS) entry which is preliminary data.</text>
</comment>
<keyword evidence="6" id="KW-1185">Reference proteome</keyword>
<evidence type="ECO:0000313" key="6">
    <source>
        <dbReference type="Proteomes" id="UP001155500"/>
    </source>
</evidence>
<evidence type="ECO:0008006" key="7">
    <source>
        <dbReference type="Google" id="ProtNLM"/>
    </source>
</evidence>
<name>A0A9X4SHI2_9PAST</name>
<protein>
    <recommendedName>
        <fullName evidence="7">Phage tail protein</fullName>
    </recommendedName>
</protein>
<dbReference type="PANTHER" id="PTHR36251:SF2">
    <property type="entry name" value="GIFSY-2 PROPHAGE HOST SPECIFICITY PROTEIN J, PHAGE LAMBDA"/>
    <property type="match status" value="1"/>
</dbReference>
<organism evidence="5 6">
    <name type="scientific">Volucribacter amazonae</name>
    <dbReference type="NCBI Taxonomy" id="256731"/>
    <lineage>
        <taxon>Bacteria</taxon>
        <taxon>Pseudomonadati</taxon>
        <taxon>Pseudomonadota</taxon>
        <taxon>Gammaproteobacteria</taxon>
        <taxon>Pasteurellales</taxon>
        <taxon>Pasteurellaceae</taxon>
        <taxon>Volucribacter</taxon>
    </lineage>
</organism>
<dbReference type="PANTHER" id="PTHR36251">
    <property type="entry name" value="FELS-1 PROPHAGE HOST SPECIFICITY PROTEIN-RELATED"/>
    <property type="match status" value="1"/>
</dbReference>
<feature type="region of interest" description="Disordered" evidence="1">
    <location>
        <begin position="1"/>
        <end position="20"/>
    </location>
</feature>
<reference evidence="5" key="1">
    <citation type="submission" date="2016-03" db="EMBL/GenBank/DDBJ databases">
        <title>Co-evolution between Pasteurellaceae and their hosts.</title>
        <authorList>
            <person name="Hansen M.J."/>
            <person name="Bojesen A.M."/>
            <person name="Planet P."/>
        </authorList>
    </citation>
    <scope>NUCLEOTIDE SEQUENCE</scope>
    <source>
        <strain evidence="5">146/S8/89</strain>
    </source>
</reference>
<accession>A0A9X4SHI2</accession>
<dbReference type="InterPro" id="IPR032876">
    <property type="entry name" value="J_dom"/>
</dbReference>
<dbReference type="InterPro" id="IPR055385">
    <property type="entry name" value="GpJ_HDII-ins2"/>
</dbReference>
<evidence type="ECO:0000256" key="1">
    <source>
        <dbReference type="SAM" id="MobiDB-lite"/>
    </source>
</evidence>
<gene>
    <name evidence="5" type="ORF">A6A20_02455</name>
</gene>
<dbReference type="Gene3D" id="1.10.287.1490">
    <property type="match status" value="1"/>
</dbReference>
<dbReference type="Proteomes" id="UP001155500">
    <property type="component" value="Unassembled WGS sequence"/>
</dbReference>
<evidence type="ECO:0000259" key="3">
    <source>
        <dbReference type="Pfam" id="PF13550"/>
    </source>
</evidence>
<dbReference type="EMBL" id="LWID01000001">
    <property type="protein sequence ID" value="MDG6894510.1"/>
    <property type="molecule type" value="Genomic_DNA"/>
</dbReference>
<feature type="domain" description="Tip attachment protein J HDII-ins2" evidence="4">
    <location>
        <begin position="85"/>
        <end position="204"/>
    </location>
</feature>
<dbReference type="InterPro" id="IPR053171">
    <property type="entry name" value="Viral_Tip_Attach_Protein"/>
</dbReference>
<proteinExistence type="predicted"/>
<feature type="compositionally biased region" description="Gly residues" evidence="1">
    <location>
        <begin position="1"/>
        <end position="10"/>
    </location>
</feature>
<feature type="domain" description="Tip attachment protein J" evidence="3">
    <location>
        <begin position="325"/>
        <end position="489"/>
    </location>
</feature>
<dbReference type="Pfam" id="PF13550">
    <property type="entry name" value="Phage-tail_3"/>
    <property type="match status" value="1"/>
</dbReference>
<dbReference type="Pfam" id="PF09327">
    <property type="entry name" value="Phage_Tail_Tip"/>
    <property type="match status" value="1"/>
</dbReference>
<dbReference type="RefSeq" id="WP_279571982.1">
    <property type="nucleotide sequence ID" value="NZ_LWID01000001.1"/>
</dbReference>
<dbReference type="InterPro" id="IPR015406">
    <property type="entry name" value="GpJ_CSF"/>
</dbReference>
<evidence type="ECO:0000259" key="2">
    <source>
        <dbReference type="Pfam" id="PF09327"/>
    </source>
</evidence>
<feature type="domain" description="Tip attachment protein J central straight fiber" evidence="2">
    <location>
        <begin position="1268"/>
        <end position="1381"/>
    </location>
</feature>
<evidence type="ECO:0000313" key="5">
    <source>
        <dbReference type="EMBL" id="MDG6894510.1"/>
    </source>
</evidence>
<evidence type="ECO:0000259" key="4">
    <source>
        <dbReference type="Pfam" id="PF24801"/>
    </source>
</evidence>
<sequence>MGGSQGGGGRTPVEAKESGRSKQKVKIVEIISEGEIQGLVDGVKSVFLDNTPIQASDDSYNFENVVAEGRIGSQDQDILTGFDTSEKEVSVGTQVRKTTPITRTITDNKVTRLRLTLGVQSLFAQNDQGDTNPTHVDLKISIGDKSYSVSIHGKYSSQYLRQFVYQDLPPVPFRVKVERITADSQSQRLQNNTLWASYTEIIDTEFTYPNTAVVGMNFDSEYFSSIPNRTYEVLGIKVKVPSNYDPITRQYQGMWDGTFKIAWTNNPAWVLYDIVTNKRYGLGQRLGDFGVDKWALYQVAQYCDQLVPDGFGGQEPRFTCNAWITEQRSAYEVINDICSIFRAMPVWNGRELTVIMDRPADPVWTYTNANVLNGEFSYQYSAMKARHNALQVEYADATNNYEKTIEYVSDDESIRRYGLNLKKITAFGCTSRGQAHRTGLWILQTEKLETKTVTFSVGAEGLMHIPGDIIQVADSHFAGTDIGGRVVAVNGRMVTLDREIDPQGESYFNYINSSAKSVNIKILAVAGKQITLDSPPTGLQEQGIWTLTSQQVSSQLFRALTISEEEKGKYRITALQHEPQKEAIVDNGAFFEPKKTTLLTAPQLQQLYIGTAENGAIAVTATTSSGLGSVKYDVRIYKDGSLYDVKLGLNTPNLTLEDLPNGEYRLVIAAKNEDGQLINEKIESFTVDKPPMPTGVRVTGGLSDISLEWDYIDEFTQTEIFASAKNQLSSAVKIAKVFAKSYSHNVGAKQIRYYWLRHTRGINTGAFYQQQGLKGESGVDIEQELAFLNEKLSGNIVNDIIDTALPARNLELIKYVDELDVNTNIGHNQVSYNGQLYTWNKEENKYKALDVDTIDASKINGKIGLSQIETITFNNITGEIPTTKLPKISLQGLSTDLVNSLNEMDTYISETFPNDLNSVKNSVQQVSNSLTTTARSIGTKITNLETANKNTAESIKTLTAQSKTNKQNIAGLQQSVSAIANDTSTQAQSINSLNTELAGVKGNVTALQNSISENNKAITEKYNGLSTTVNNVTSNIQNLQKTVSDNNSTQAKSIENLSSRLDNIKIGGRNLILGSEVIFDKYTGRDLAKLEVSPYIVEYMNNTPLDLTVSIYIEYSNFKGSTTYLSSNRIGLCVGIRYTDNTTQWVEVFSNGETNVLPTSIKGRISKSYKVAGNKTIRTIDVYVQNRLANFDAIVGYPQLEIGNITTEWTKAPEDTDTKLLDAVSADIKTLKETQTTQNTAITQQLSTATSKITNLESRQSAQSATVSNLQKTVSDTSGKVQSIYGVKIQTVSNGKKVLAGITLNANEIASEIVLATNKLLLIDPTSGNNTAPFEVKAISGSAKIFLKGDLIASGTVTADKIASNAITSSKIATNSINASHIVANSITSAQIQAGAIRAEHLAADAISAEKLAVGLGGNIIPNPIFANDGYGWKESKGTYTGTVTRTFRSEGDNNWTVKDALPTEKVSMTRFNGTVNTTGRYDPMAIVMRVSRGKTYIFSGYFQCLRCEGMLLVEEYANETTYTKLLAQSNPLVRSNGNTDSNVGGSFINGFATAPRYFLKFTAPNSGWVRLAFRVVSWNGTNPDVYIGRPQLEEVPTGVNAPTQWKNSGVTSIHGGSIVANSITTEQLSANAVTANNIAAGAINSNHIATNSINANHIVSKSLTADLLNVSSLSAISANLGAVTAGRITGTTIEGNQIVGGSISGTTLTGSTVKGGIIEGNTINGGVINGATGNFAGTIYAQNIIGDVVKMYVCNKNQVITIGAMPFTRILILIPIMISTKYTSVQSGSNPNVTRRTYHKVFIDNVDNNKAIISDEVIAYSGGEREYKMVSGYYTIPADTELKLKYRTYNNGSSPNTVTFLVSKV</sequence>